<proteinExistence type="predicted"/>
<keyword evidence="2" id="KW-1185">Reference proteome</keyword>
<gene>
    <name evidence="1" type="ORF">WDK88_29650</name>
</gene>
<sequence>MLRTVRAGMLAVPSRVAARLPHLSKHDVAEIDAEIRAALTEMAAEERL</sequence>
<organism evidence="1 2">
    <name type="scientific">Bradyrhizobium septentrionale</name>
    <dbReference type="NCBI Taxonomy" id="1404411"/>
    <lineage>
        <taxon>Bacteria</taxon>
        <taxon>Pseudomonadati</taxon>
        <taxon>Pseudomonadota</taxon>
        <taxon>Alphaproteobacteria</taxon>
        <taxon>Hyphomicrobiales</taxon>
        <taxon>Nitrobacteraceae</taxon>
        <taxon>Bradyrhizobium</taxon>
    </lineage>
</organism>
<accession>A0ABZ2NRP2</accession>
<dbReference type="EMBL" id="CP147711">
    <property type="protein sequence ID" value="WXC77581.1"/>
    <property type="molecule type" value="Genomic_DNA"/>
</dbReference>
<name>A0ABZ2NRP2_9BRAD</name>
<protein>
    <submittedName>
        <fullName evidence="1">Uncharacterized protein</fullName>
    </submittedName>
</protein>
<dbReference type="Proteomes" id="UP001432046">
    <property type="component" value="Chromosome"/>
</dbReference>
<reference evidence="1" key="2">
    <citation type="submission" date="2024-03" db="EMBL/GenBank/DDBJ databases">
        <authorList>
            <person name="Bromfield E.S.P."/>
            <person name="Cloutier S."/>
        </authorList>
    </citation>
    <scope>NUCLEOTIDE SEQUENCE</scope>
    <source>
        <strain evidence="1">5S5</strain>
    </source>
</reference>
<reference evidence="1" key="1">
    <citation type="journal article" date="2021" name="Int. J. Syst. Evol. Microbiol.">
        <title>Bradyrhizobium septentrionale sp. nov. (sv. septentrionale) and Bradyrhizobium quebecense sp. nov. (sv. septentrionale) associated with legumes native to Canada possess rearranged symbiosis genes and numerous insertion sequences.</title>
        <authorList>
            <person name="Bromfield E.S.P."/>
            <person name="Cloutier S."/>
        </authorList>
    </citation>
    <scope>NUCLEOTIDE SEQUENCE</scope>
    <source>
        <strain evidence="1">5S5</strain>
    </source>
</reference>
<dbReference type="RefSeq" id="WP_338833562.1">
    <property type="nucleotide sequence ID" value="NZ_CP147711.1"/>
</dbReference>
<evidence type="ECO:0000313" key="1">
    <source>
        <dbReference type="EMBL" id="WXC77581.1"/>
    </source>
</evidence>
<evidence type="ECO:0000313" key="2">
    <source>
        <dbReference type="Proteomes" id="UP001432046"/>
    </source>
</evidence>